<gene>
    <name evidence="2" type="ORF">IC608_16020</name>
</gene>
<accession>A0A927FVA2</accession>
<proteinExistence type="predicted"/>
<name>A0A927FVA2_9HYPH</name>
<evidence type="ECO:0000313" key="2">
    <source>
        <dbReference type="EMBL" id="MBD8066980.1"/>
    </source>
</evidence>
<dbReference type="EMBL" id="JACYFU010000004">
    <property type="protein sequence ID" value="MBD8066980.1"/>
    <property type="molecule type" value="Genomic_DNA"/>
</dbReference>
<sequence>MMQEIVNKSVGTLAHGSLWNMAMPDHALKVSLAAALAALMFSTTPTTSFAASAAPLGFQLFCLQQPAQCQGGGKSKVTLTSQMLESIRRVNSQINRSIRPRNDPGPDVWTLGATSGDCEDYVLSKRHALMNGGLPPSALRMAHVRTREGIDHAVLIVKTDRDDLVLDNLVGDVLPMSKVSYRILAVSSADPMVWTP</sequence>
<feature type="chain" id="PRO_5036952757" evidence="1">
    <location>
        <begin position="51"/>
        <end position="196"/>
    </location>
</feature>
<dbReference type="PANTHER" id="PTHR39327:SF1">
    <property type="entry name" value="BLR5470 PROTEIN"/>
    <property type="match status" value="1"/>
</dbReference>
<keyword evidence="3" id="KW-1185">Reference proteome</keyword>
<feature type="signal peptide" evidence="1">
    <location>
        <begin position="1"/>
        <end position="50"/>
    </location>
</feature>
<dbReference type="PANTHER" id="PTHR39327">
    <property type="match status" value="1"/>
</dbReference>
<dbReference type="RefSeq" id="WP_191777601.1">
    <property type="nucleotide sequence ID" value="NZ_JACYFU010000004.1"/>
</dbReference>
<evidence type="ECO:0000313" key="3">
    <source>
        <dbReference type="Proteomes" id="UP000654108"/>
    </source>
</evidence>
<organism evidence="2 3">
    <name type="scientific">Devosia oryzisoli</name>
    <dbReference type="NCBI Taxonomy" id="2774138"/>
    <lineage>
        <taxon>Bacteria</taxon>
        <taxon>Pseudomonadati</taxon>
        <taxon>Pseudomonadota</taxon>
        <taxon>Alphaproteobacteria</taxon>
        <taxon>Hyphomicrobiales</taxon>
        <taxon>Devosiaceae</taxon>
        <taxon>Devosia</taxon>
    </lineage>
</organism>
<reference evidence="2" key="1">
    <citation type="submission" date="2020-09" db="EMBL/GenBank/DDBJ databases">
        <title>Genome seq and assembly of Devosia sp.</title>
        <authorList>
            <person name="Chhetri G."/>
        </authorList>
    </citation>
    <scope>NUCLEOTIDE SEQUENCE</scope>
    <source>
        <strain evidence="2">PTR5</strain>
    </source>
</reference>
<keyword evidence="1" id="KW-0732">Signal</keyword>
<evidence type="ECO:0000256" key="1">
    <source>
        <dbReference type="SAM" id="SignalP"/>
    </source>
</evidence>
<dbReference type="Proteomes" id="UP000654108">
    <property type="component" value="Unassembled WGS sequence"/>
</dbReference>
<dbReference type="Gene3D" id="3.10.620.30">
    <property type="match status" value="1"/>
</dbReference>
<comment type="caution">
    <text evidence="2">The sequence shown here is derived from an EMBL/GenBank/DDBJ whole genome shotgun (WGS) entry which is preliminary data.</text>
</comment>
<dbReference type="Pfam" id="PF06035">
    <property type="entry name" value="Peptidase_C93"/>
    <property type="match status" value="1"/>
</dbReference>
<dbReference type="AlphaFoldDB" id="A0A927FVA2"/>
<dbReference type="InterPro" id="IPR010319">
    <property type="entry name" value="Transglutaminase-like_Cys_pept"/>
</dbReference>
<protein>
    <submittedName>
        <fullName evidence="2">Transglutaminase-like cysteine peptidase</fullName>
    </submittedName>
</protein>